<dbReference type="Pfam" id="PF16069">
    <property type="entry name" value="DUF4811"/>
    <property type="match status" value="2"/>
</dbReference>
<evidence type="ECO:0000256" key="2">
    <source>
        <dbReference type="SAM" id="Phobius"/>
    </source>
</evidence>
<dbReference type="EMBL" id="BFBY01000001">
    <property type="protein sequence ID" value="GBG04143.1"/>
    <property type="molecule type" value="Genomic_DNA"/>
</dbReference>
<dbReference type="Proteomes" id="UP000257317">
    <property type="component" value="Unassembled WGS sequence"/>
</dbReference>
<protein>
    <recommendedName>
        <fullName evidence="5">DUF4811 domain-containing protein</fullName>
    </recommendedName>
</protein>
<gene>
    <name evidence="3" type="ORF">LrDSM24759_00570</name>
</gene>
<feature type="compositionally biased region" description="Low complexity" evidence="1">
    <location>
        <begin position="217"/>
        <end position="231"/>
    </location>
</feature>
<dbReference type="InterPro" id="IPR032083">
    <property type="entry name" value="DUF4811"/>
</dbReference>
<keyword evidence="2" id="KW-0472">Membrane</keyword>
<keyword evidence="2" id="KW-0812">Transmembrane</keyword>
<dbReference type="OrthoDB" id="2249491at2"/>
<reference evidence="4" key="1">
    <citation type="submission" date="2018-03" db="EMBL/GenBank/DDBJ databases">
        <title>New taxa in the Lactobacillus gasseri group.</title>
        <authorList>
            <person name="Tanizawa Y."/>
            <person name="Tohno M."/>
            <person name="Endo A."/>
            <person name="Arita M."/>
        </authorList>
    </citation>
    <scope>NUCLEOTIDE SEQUENCE [LARGE SCALE GENOMIC DNA]</scope>
    <source>
        <strain evidence="4">DSM 24759</strain>
    </source>
</reference>
<comment type="caution">
    <text evidence="3">The sequence shown here is derived from an EMBL/GenBank/DDBJ whole genome shotgun (WGS) entry which is preliminary data.</text>
</comment>
<sequence length="231" mass="26177">MIIVILVIALFLFAYFNIIPGKFHTAWAWLFMLISFASVGSIVAHDYSHMGMKEVTTVKTENLASAVPMPSKAQQAKQAQQMQQMIQANPAMAAQIQKQAASMKMPGGILIYQPLGNGTEKVYVYHTKQKDKLKPIKTDHMSAKTVTSKKAQVEIKTTKYVYQNNIVKLFFGIFGRDNELVKRQYIFHVPSDWRVISTKKAKDLQKQMTAMKKQQEQMMKNAQSAQAAQKN</sequence>
<evidence type="ECO:0000256" key="1">
    <source>
        <dbReference type="SAM" id="MobiDB-lite"/>
    </source>
</evidence>
<evidence type="ECO:0008006" key="5">
    <source>
        <dbReference type="Google" id="ProtNLM"/>
    </source>
</evidence>
<keyword evidence="2" id="KW-1133">Transmembrane helix</keyword>
<accession>A0A2Z6T8Z8</accession>
<proteinExistence type="predicted"/>
<feature type="region of interest" description="Disordered" evidence="1">
    <location>
        <begin position="212"/>
        <end position="231"/>
    </location>
</feature>
<name>A0A2Z6T8Z8_9LACO</name>
<evidence type="ECO:0000313" key="4">
    <source>
        <dbReference type="Proteomes" id="UP000257317"/>
    </source>
</evidence>
<keyword evidence="4" id="KW-1185">Reference proteome</keyword>
<dbReference type="AlphaFoldDB" id="A0A2Z6T8Z8"/>
<organism evidence="3 4">
    <name type="scientific">Lactobacillus rodentium</name>
    <dbReference type="NCBI Taxonomy" id="947835"/>
    <lineage>
        <taxon>Bacteria</taxon>
        <taxon>Bacillati</taxon>
        <taxon>Bacillota</taxon>
        <taxon>Bacilli</taxon>
        <taxon>Lactobacillales</taxon>
        <taxon>Lactobacillaceae</taxon>
        <taxon>Lactobacillus</taxon>
    </lineage>
</organism>
<dbReference type="RefSeq" id="WP_117117348.1">
    <property type="nucleotide sequence ID" value="NZ_BFBY01000001.1"/>
</dbReference>
<feature type="transmembrane region" description="Helical" evidence="2">
    <location>
        <begin position="26"/>
        <end position="44"/>
    </location>
</feature>
<evidence type="ECO:0000313" key="3">
    <source>
        <dbReference type="EMBL" id="GBG04143.1"/>
    </source>
</evidence>